<dbReference type="AlphaFoldDB" id="A0A6G1LBA0"/>
<evidence type="ECO:0000313" key="18">
    <source>
        <dbReference type="Proteomes" id="UP000799436"/>
    </source>
</evidence>
<evidence type="ECO:0000256" key="3">
    <source>
        <dbReference type="ARBA" id="ARBA00012645"/>
    </source>
</evidence>
<dbReference type="GO" id="GO:0005789">
    <property type="term" value="C:endoplasmic reticulum membrane"/>
    <property type="evidence" value="ECO:0007669"/>
    <property type="project" value="UniProtKB-SubCell"/>
</dbReference>
<comment type="catalytic activity">
    <reaction evidence="11 12">
        <text>an alpha-D-Man-(1-&gt;3)-[alpha-D-Man-(1-&gt;6)]-beta-D-Man-(1-&gt;4)-beta-D-GlcNAc-(1-&gt;4)-alpha-D-GlcNAc-diphospho-di-trans,poly-cis-dolichol + 2 GDP-alpha-D-mannose = an alpha-D-Man-(1-&gt;2)-alpha-D-Man-(1-&gt;2)-alpha-D-Man-(1-&gt;3)-[alpha-D-Man-(1-&gt;6)]-beta-D-Man-(1-&gt;4)-beta-D-GlcNAc-(1-&gt;4)-alpha-D-GlcNAc-diphospho-di-trans,poly-cis-dolichol + 2 GDP + 2 H(+)</text>
        <dbReference type="Rhea" id="RHEA:29523"/>
        <dbReference type="Rhea" id="RHEA-COMP:19515"/>
        <dbReference type="Rhea" id="RHEA-COMP:19516"/>
        <dbReference type="ChEBI" id="CHEBI:15378"/>
        <dbReference type="ChEBI" id="CHEBI:57527"/>
        <dbReference type="ChEBI" id="CHEBI:58189"/>
        <dbReference type="ChEBI" id="CHEBI:132511"/>
        <dbReference type="ChEBI" id="CHEBI:132515"/>
        <dbReference type="EC" id="2.4.1.131"/>
    </reaction>
    <physiologicalReaction direction="left-to-right" evidence="11 12">
        <dbReference type="Rhea" id="RHEA:29524"/>
    </physiologicalReaction>
</comment>
<gene>
    <name evidence="17" type="ORF">EJ03DRAFT_335789</name>
</gene>
<feature type="domain" description="ALG11 mannosyltransferase N-terminal" evidence="16">
    <location>
        <begin position="109"/>
        <end position="316"/>
    </location>
</feature>
<protein>
    <recommendedName>
        <fullName evidence="4 12">GDP-Man:Man(3)GlcNAc(2)-PP-Dol alpha-1,2-mannosyltransferase</fullName>
        <ecNumber evidence="3 12">2.4.1.131</ecNumber>
    </recommendedName>
</protein>
<feature type="compositionally biased region" description="Basic and acidic residues" evidence="13">
    <location>
        <begin position="91"/>
        <end position="101"/>
    </location>
</feature>
<organism evidence="17 18">
    <name type="scientific">Teratosphaeria nubilosa</name>
    <dbReference type="NCBI Taxonomy" id="161662"/>
    <lineage>
        <taxon>Eukaryota</taxon>
        <taxon>Fungi</taxon>
        <taxon>Dikarya</taxon>
        <taxon>Ascomycota</taxon>
        <taxon>Pezizomycotina</taxon>
        <taxon>Dothideomycetes</taxon>
        <taxon>Dothideomycetidae</taxon>
        <taxon>Mycosphaerellales</taxon>
        <taxon>Teratosphaeriaceae</taxon>
        <taxon>Teratosphaeria</taxon>
    </lineage>
</organism>
<evidence type="ECO:0000256" key="10">
    <source>
        <dbReference type="ARBA" id="ARBA00023136"/>
    </source>
</evidence>
<dbReference type="Proteomes" id="UP000799436">
    <property type="component" value="Unassembled WGS sequence"/>
</dbReference>
<dbReference type="GO" id="GO:0004377">
    <property type="term" value="F:GDP-Man:Man(3)GlcNAc(2)-PP-Dol alpha-1,2-mannosyltransferase activity"/>
    <property type="evidence" value="ECO:0007669"/>
    <property type="project" value="UniProtKB-UniRule"/>
</dbReference>
<evidence type="ECO:0000256" key="12">
    <source>
        <dbReference type="RuleBase" id="RU367051"/>
    </source>
</evidence>
<feature type="signal peptide" evidence="14">
    <location>
        <begin position="1"/>
        <end position="19"/>
    </location>
</feature>
<dbReference type="PANTHER" id="PTHR45919">
    <property type="entry name" value="GDP-MAN:MAN(3)GLCNAC(2)-PP-DOL ALPHA-1,2-MANNOSYLTRANSFERASE"/>
    <property type="match status" value="1"/>
</dbReference>
<dbReference type="InterPro" id="IPR031814">
    <property type="entry name" value="ALG11_N"/>
</dbReference>
<reference evidence="17" key="1">
    <citation type="journal article" date="2020" name="Stud. Mycol.">
        <title>101 Dothideomycetes genomes: a test case for predicting lifestyles and emergence of pathogens.</title>
        <authorList>
            <person name="Haridas S."/>
            <person name="Albert R."/>
            <person name="Binder M."/>
            <person name="Bloem J."/>
            <person name="Labutti K."/>
            <person name="Salamov A."/>
            <person name="Andreopoulos B."/>
            <person name="Baker S."/>
            <person name="Barry K."/>
            <person name="Bills G."/>
            <person name="Bluhm B."/>
            <person name="Cannon C."/>
            <person name="Castanera R."/>
            <person name="Culley D."/>
            <person name="Daum C."/>
            <person name="Ezra D."/>
            <person name="Gonzalez J."/>
            <person name="Henrissat B."/>
            <person name="Kuo A."/>
            <person name="Liang C."/>
            <person name="Lipzen A."/>
            <person name="Lutzoni F."/>
            <person name="Magnuson J."/>
            <person name="Mondo S."/>
            <person name="Nolan M."/>
            <person name="Ohm R."/>
            <person name="Pangilinan J."/>
            <person name="Park H.-J."/>
            <person name="Ramirez L."/>
            <person name="Alfaro M."/>
            <person name="Sun H."/>
            <person name="Tritt A."/>
            <person name="Yoshinaga Y."/>
            <person name="Zwiers L.-H."/>
            <person name="Turgeon B."/>
            <person name="Goodwin S."/>
            <person name="Spatafora J."/>
            <person name="Crous P."/>
            <person name="Grigoriev I."/>
        </authorList>
    </citation>
    <scope>NUCLEOTIDE SEQUENCE</scope>
    <source>
        <strain evidence="17">CBS 116005</strain>
    </source>
</reference>
<dbReference type="SUPFAM" id="SSF53756">
    <property type="entry name" value="UDP-Glycosyltransferase/glycogen phosphorylase"/>
    <property type="match status" value="1"/>
</dbReference>
<evidence type="ECO:0000259" key="15">
    <source>
        <dbReference type="Pfam" id="PF00534"/>
    </source>
</evidence>
<dbReference type="EMBL" id="ML995828">
    <property type="protein sequence ID" value="KAF2770157.1"/>
    <property type="molecule type" value="Genomic_DNA"/>
</dbReference>
<evidence type="ECO:0000256" key="14">
    <source>
        <dbReference type="SAM" id="SignalP"/>
    </source>
</evidence>
<dbReference type="CDD" id="cd03806">
    <property type="entry name" value="GT4_ALG11-like"/>
    <property type="match status" value="1"/>
</dbReference>
<keyword evidence="14" id="KW-0732">Signal</keyword>
<evidence type="ECO:0000313" key="17">
    <source>
        <dbReference type="EMBL" id="KAF2770157.1"/>
    </source>
</evidence>
<dbReference type="InterPro" id="IPR001296">
    <property type="entry name" value="Glyco_trans_1"/>
</dbReference>
<evidence type="ECO:0000256" key="13">
    <source>
        <dbReference type="SAM" id="MobiDB-lite"/>
    </source>
</evidence>
<feature type="compositionally biased region" description="Basic and acidic residues" evidence="13">
    <location>
        <begin position="56"/>
        <end position="67"/>
    </location>
</feature>
<dbReference type="OrthoDB" id="2276068at2759"/>
<comment type="function">
    <text evidence="12">GDP-Man:Man(3)GlcNAc(2)-PP-Dol alpha-1,2-mannosyltransferase that operates in the biosynthetic pathway of dolichol-linked oligosaccharides, the glycan precursors employed in protein asparagine (N)-glycosylation. The assembly of dolichol-linked oligosaccharides begins on the cytosolic side of the endoplasmic reticulum membrane and finishes in its lumen. The sequential addition of sugars to dolichol pyrophosphate produces dolichol-linked oligosaccharides containing fourteen sugars, including two GlcNAcs, nine mannoses and three glucoses. Once assembled, the oligosaccharide is transferred from the lipid to nascent proteins by oligosaccharyltransferases. Catalyzes, on the cytoplasmic face of the endoplasmic reticulum, the addition of the fourth and fifth mannose residues to the dolichol-linked oligosaccharide chain, to produce Man(5)GlcNAc(2)-PP-dolichol core oligosaccharide.</text>
</comment>
<comment type="similarity">
    <text evidence="12">Belongs to the glycosyltransferase group 1 family. Glycosyltransferase 4 subfamily.</text>
</comment>
<dbReference type="PANTHER" id="PTHR45919:SF1">
    <property type="entry name" value="GDP-MAN:MAN(3)GLCNAC(2)-PP-DOL ALPHA-1,2-MANNOSYLTRANSFERASE"/>
    <property type="match status" value="1"/>
</dbReference>
<dbReference type="Pfam" id="PF00534">
    <property type="entry name" value="Glycos_transf_1"/>
    <property type="match status" value="1"/>
</dbReference>
<keyword evidence="6 12" id="KW-0808">Transferase</keyword>
<evidence type="ECO:0000256" key="2">
    <source>
        <dbReference type="ARBA" id="ARBA00004922"/>
    </source>
</evidence>
<evidence type="ECO:0000256" key="5">
    <source>
        <dbReference type="ARBA" id="ARBA00022676"/>
    </source>
</evidence>
<name>A0A6G1LBA0_9PEZI</name>
<evidence type="ECO:0000256" key="11">
    <source>
        <dbReference type="ARBA" id="ARBA00045065"/>
    </source>
</evidence>
<feature type="chain" id="PRO_5026281041" description="GDP-Man:Man(3)GlcNAc(2)-PP-Dol alpha-1,2-mannosyltransferase" evidence="14">
    <location>
        <begin position="20"/>
        <end position="501"/>
    </location>
</feature>
<evidence type="ECO:0000256" key="4">
    <source>
        <dbReference type="ARBA" id="ARBA00022018"/>
    </source>
</evidence>
<evidence type="ECO:0000256" key="6">
    <source>
        <dbReference type="ARBA" id="ARBA00022679"/>
    </source>
</evidence>
<feature type="region of interest" description="Disordered" evidence="13">
    <location>
        <begin position="56"/>
        <end position="101"/>
    </location>
</feature>
<proteinExistence type="inferred from homology"/>
<keyword evidence="9" id="KW-1133">Transmembrane helix</keyword>
<sequence length="501" mass="55696">MGLVLSVLALLLGLAATFGVSPHLFRLVGRQWGAAVRSRSQQRRDLLLSRAATEEERLRHDAPDTSKRAGSSTASLDEEWEKVDQGAKTPTKPDSKTTDKKSDDHYAGVIAFFHPFCNAGGGGERVLWAAILATQARYPRALCVVYTGDHDASKEMILGNVKTRFNIRLAPSRIAFLYLSSREYVLAAKWPHFTLLGQSIGSLILAWEAFALLAPDIYIDTMGYAFTSALSKWLFPSVPTASYVHYPTISTDMLSSLHSEISSGQGLNAGLGKGLKGKVKQLYWEYFAKLYSWVGGSVDVVMTNSTWTQTHIQALWQESRKRRGKNHEISVLYPPCPVEELAAKIPVDATSEKHRTRNILYIAQFRPEKMHDTIIAAFHTFLKTHQPLWDPSSSSSSSSTKPTLILVGSVRDDHDEKRVYKLRLQAQDIKDHVQFVINAKWDQILDFLRTSSVGVNGMWNEHFGIGVVEYQAAGLIPVVNDSGGPKYDIVVPIDGEPTDRP</sequence>
<keyword evidence="7" id="KW-0812">Transmembrane</keyword>
<comment type="subcellular location">
    <subcellularLocation>
        <location evidence="1">Endoplasmic reticulum membrane</location>
        <topology evidence="1">Single-pass membrane protein</topology>
    </subcellularLocation>
</comment>
<evidence type="ECO:0000256" key="1">
    <source>
        <dbReference type="ARBA" id="ARBA00004389"/>
    </source>
</evidence>
<dbReference type="UniPathway" id="UPA00378"/>
<evidence type="ECO:0000259" key="16">
    <source>
        <dbReference type="Pfam" id="PF15924"/>
    </source>
</evidence>
<feature type="domain" description="Glycosyl transferase family 1" evidence="15">
    <location>
        <begin position="353"/>
        <end position="486"/>
    </location>
</feature>
<keyword evidence="10" id="KW-0472">Membrane</keyword>
<keyword evidence="8 12" id="KW-0256">Endoplasmic reticulum</keyword>
<dbReference type="GO" id="GO:0006487">
    <property type="term" value="P:protein N-linked glycosylation"/>
    <property type="evidence" value="ECO:0007669"/>
    <property type="project" value="TreeGrafter"/>
</dbReference>
<dbReference type="Gene3D" id="3.40.50.2000">
    <property type="entry name" value="Glycogen Phosphorylase B"/>
    <property type="match status" value="1"/>
</dbReference>
<dbReference type="Pfam" id="PF15924">
    <property type="entry name" value="ALG11_N"/>
    <property type="match status" value="1"/>
</dbReference>
<dbReference type="EC" id="2.4.1.131" evidence="3 12"/>
<keyword evidence="18" id="KW-1185">Reference proteome</keyword>
<evidence type="ECO:0000256" key="8">
    <source>
        <dbReference type="ARBA" id="ARBA00022824"/>
    </source>
</evidence>
<evidence type="ECO:0000256" key="7">
    <source>
        <dbReference type="ARBA" id="ARBA00022692"/>
    </source>
</evidence>
<comment type="pathway">
    <text evidence="2 12">Protein modification; protein glycosylation.</text>
</comment>
<accession>A0A6G1LBA0</accession>
<keyword evidence="5 12" id="KW-0328">Glycosyltransferase</keyword>
<dbReference type="InterPro" id="IPR038013">
    <property type="entry name" value="ALG11"/>
</dbReference>
<evidence type="ECO:0000256" key="9">
    <source>
        <dbReference type="ARBA" id="ARBA00022989"/>
    </source>
</evidence>